<evidence type="ECO:0000256" key="1">
    <source>
        <dbReference type="SAM" id="MobiDB-lite"/>
    </source>
</evidence>
<proteinExistence type="predicted"/>
<protein>
    <submittedName>
        <fullName evidence="2">Uncharacterized protein</fullName>
    </submittedName>
</protein>
<dbReference type="VEuPathDB" id="VectorBase:AMEM015559"/>
<reference evidence="2" key="1">
    <citation type="submission" date="2020-05" db="UniProtKB">
        <authorList>
            <consortium name="EnsemblMetazoa"/>
        </authorList>
    </citation>
    <scope>IDENTIFICATION</scope>
    <source>
        <strain evidence="2">MAF</strain>
    </source>
</reference>
<evidence type="ECO:0000313" key="3">
    <source>
        <dbReference type="Proteomes" id="UP000075903"/>
    </source>
</evidence>
<name>A0A182VIJ4_ANOME</name>
<evidence type="ECO:0000313" key="2">
    <source>
        <dbReference type="EnsemblMetazoa" id="AMEM015559-PA"/>
    </source>
</evidence>
<feature type="region of interest" description="Disordered" evidence="1">
    <location>
        <begin position="90"/>
        <end position="115"/>
    </location>
</feature>
<sequence>MENIRSVTYTLQLAGELERRTANGMMMPSPVRMTPIEFIMMPSSTTGDGGSDGQHERGHTEAGMNRNHGGAELIVQKMVSTEAAISRIEETTTTSMYSNHAPQFQTRSSSSSYRL</sequence>
<dbReference type="Proteomes" id="UP000075903">
    <property type="component" value="Unassembled WGS sequence"/>
</dbReference>
<dbReference type="EnsemblMetazoa" id="AMEM015559-RA">
    <property type="protein sequence ID" value="AMEM015559-PA"/>
    <property type="gene ID" value="AMEM015559"/>
</dbReference>
<feature type="region of interest" description="Disordered" evidence="1">
    <location>
        <begin position="41"/>
        <end position="67"/>
    </location>
</feature>
<feature type="compositionally biased region" description="Polar residues" evidence="1">
    <location>
        <begin position="91"/>
        <end position="115"/>
    </location>
</feature>
<dbReference type="AlphaFoldDB" id="A0A182VIJ4"/>
<keyword evidence="3" id="KW-1185">Reference proteome</keyword>
<accession>A0A182VIJ4</accession>
<organism evidence="2 3">
    <name type="scientific">Anopheles merus</name>
    <name type="common">Mosquito</name>
    <dbReference type="NCBI Taxonomy" id="30066"/>
    <lineage>
        <taxon>Eukaryota</taxon>
        <taxon>Metazoa</taxon>
        <taxon>Ecdysozoa</taxon>
        <taxon>Arthropoda</taxon>
        <taxon>Hexapoda</taxon>
        <taxon>Insecta</taxon>
        <taxon>Pterygota</taxon>
        <taxon>Neoptera</taxon>
        <taxon>Endopterygota</taxon>
        <taxon>Diptera</taxon>
        <taxon>Nematocera</taxon>
        <taxon>Culicoidea</taxon>
        <taxon>Culicidae</taxon>
        <taxon>Anophelinae</taxon>
        <taxon>Anopheles</taxon>
    </lineage>
</organism>